<organism evidence="2 3">
    <name type="scientific">Venustampulla echinocandica</name>
    <dbReference type="NCBI Taxonomy" id="2656787"/>
    <lineage>
        <taxon>Eukaryota</taxon>
        <taxon>Fungi</taxon>
        <taxon>Dikarya</taxon>
        <taxon>Ascomycota</taxon>
        <taxon>Pezizomycotina</taxon>
        <taxon>Leotiomycetes</taxon>
        <taxon>Helotiales</taxon>
        <taxon>Pleuroascaceae</taxon>
        <taxon>Venustampulla</taxon>
    </lineage>
</organism>
<dbReference type="EMBL" id="NPIC01000001">
    <property type="protein sequence ID" value="RDL40978.1"/>
    <property type="molecule type" value="Genomic_DNA"/>
</dbReference>
<dbReference type="SUPFAM" id="SSF50475">
    <property type="entry name" value="FMN-binding split barrel"/>
    <property type="match status" value="1"/>
</dbReference>
<proteinExistence type="predicted"/>
<dbReference type="Proteomes" id="UP000254866">
    <property type="component" value="Unassembled WGS sequence"/>
</dbReference>
<dbReference type="GeneID" id="43593806"/>
<keyword evidence="1" id="KW-1133">Transmembrane helix</keyword>
<name>A0A370TZQ2_9HELO</name>
<dbReference type="RefSeq" id="XP_031873634.1">
    <property type="nucleotide sequence ID" value="XM_032009580.1"/>
</dbReference>
<keyword evidence="1" id="KW-0472">Membrane</keyword>
<evidence type="ECO:0008006" key="4">
    <source>
        <dbReference type="Google" id="ProtNLM"/>
    </source>
</evidence>
<evidence type="ECO:0000313" key="2">
    <source>
        <dbReference type="EMBL" id="RDL40978.1"/>
    </source>
</evidence>
<dbReference type="OrthoDB" id="539398at2759"/>
<keyword evidence="1" id="KW-0812">Transmembrane</keyword>
<sequence length="250" mass="27866">MPKFFPSISPELGEWALKQPVFFTGSAPIAGRHVNISPKGLPSSTFTIFSPNSCGYMDATGSGAETISHIYENRRCTIMFCSFGPSPRIMRFFCTGRVVEWDTPEFEVLLGKMGKKRIDAARAIIMLDVWKVQTSCGYGVPKLTTSSLGDTEKGYEAAFLDRDTLGHWASNKVERNEVTEYRLMNNTWSLDGIPGLMSARRDSGQWLWIEDGKAFLRRANSQPGTLVVGIIIGVLLSLFVQLVRNYLYTA</sequence>
<keyword evidence="3" id="KW-1185">Reference proteome</keyword>
<reference evidence="2 3" key="1">
    <citation type="journal article" date="2018" name="IMA Fungus">
        <title>IMA Genome-F 9: Draft genome sequence of Annulohypoxylon stygium, Aspergillus mulundensis, Berkeleyomyces basicola (syn. Thielaviopsis basicola), Ceratocystis smalleyi, two Cercospora beticola strains, Coleophoma cylindrospora, Fusarium fracticaudum, Phialophora cf. hyalina, and Morchella septimelata.</title>
        <authorList>
            <person name="Wingfield B.D."/>
            <person name="Bills G.F."/>
            <person name="Dong Y."/>
            <person name="Huang W."/>
            <person name="Nel W.J."/>
            <person name="Swalarsk-Parry B.S."/>
            <person name="Vaghefi N."/>
            <person name="Wilken P.M."/>
            <person name="An Z."/>
            <person name="de Beer Z.W."/>
            <person name="De Vos L."/>
            <person name="Chen L."/>
            <person name="Duong T.A."/>
            <person name="Gao Y."/>
            <person name="Hammerbacher A."/>
            <person name="Kikkert J.R."/>
            <person name="Li Y."/>
            <person name="Li H."/>
            <person name="Li K."/>
            <person name="Li Q."/>
            <person name="Liu X."/>
            <person name="Ma X."/>
            <person name="Naidoo K."/>
            <person name="Pethybridge S.J."/>
            <person name="Sun J."/>
            <person name="Steenkamp E.T."/>
            <person name="van der Nest M.A."/>
            <person name="van Wyk S."/>
            <person name="Wingfield M.J."/>
            <person name="Xiong C."/>
            <person name="Yue Q."/>
            <person name="Zhang X."/>
        </authorList>
    </citation>
    <scope>NUCLEOTIDE SEQUENCE [LARGE SCALE GENOMIC DNA]</scope>
    <source>
        <strain evidence="2 3">BP 5553</strain>
    </source>
</reference>
<protein>
    <recommendedName>
        <fullName evidence="4">Pyridoxamine phosphate oxidase family protein</fullName>
    </recommendedName>
</protein>
<dbReference type="Gene3D" id="2.30.110.10">
    <property type="entry name" value="Electron Transport, Fmn-binding Protein, Chain A"/>
    <property type="match status" value="1"/>
</dbReference>
<comment type="caution">
    <text evidence="2">The sequence shown here is derived from an EMBL/GenBank/DDBJ whole genome shotgun (WGS) entry which is preliminary data.</text>
</comment>
<dbReference type="STRING" id="2656787.A0A370TZQ2"/>
<dbReference type="AlphaFoldDB" id="A0A370TZQ2"/>
<accession>A0A370TZQ2</accession>
<dbReference type="PANTHER" id="PTHR39336:SF1">
    <property type="entry name" value="PYRIDOXAMINE PHOSPHATE OXIDASE FAMILY PROTEIN (AFU_ORTHOLOGUE AFUA_6G11440)"/>
    <property type="match status" value="1"/>
</dbReference>
<evidence type="ECO:0000256" key="1">
    <source>
        <dbReference type="SAM" id="Phobius"/>
    </source>
</evidence>
<dbReference type="PANTHER" id="PTHR39336">
    <property type="entry name" value="PYRIDOXAMINE PHOSPHATE OXIDASE FAMILY PROTEIN (AFU_ORTHOLOGUE AFUA_6G11440)"/>
    <property type="match status" value="1"/>
</dbReference>
<dbReference type="InterPro" id="IPR012349">
    <property type="entry name" value="Split_barrel_FMN-bd"/>
</dbReference>
<gene>
    <name evidence="2" type="ORF">BP5553_00957</name>
</gene>
<feature type="transmembrane region" description="Helical" evidence="1">
    <location>
        <begin position="226"/>
        <end position="247"/>
    </location>
</feature>
<evidence type="ECO:0000313" key="3">
    <source>
        <dbReference type="Proteomes" id="UP000254866"/>
    </source>
</evidence>